<feature type="transmembrane region" description="Helical" evidence="1">
    <location>
        <begin position="6"/>
        <end position="28"/>
    </location>
</feature>
<dbReference type="InterPro" id="IPR058304">
    <property type="entry name" value="DUF7991"/>
</dbReference>
<comment type="caution">
    <text evidence="3">The sequence shown here is derived from an EMBL/GenBank/DDBJ whole genome shotgun (WGS) entry which is preliminary data.</text>
</comment>
<feature type="transmembrane region" description="Helical" evidence="1">
    <location>
        <begin position="40"/>
        <end position="61"/>
    </location>
</feature>
<evidence type="ECO:0000256" key="1">
    <source>
        <dbReference type="SAM" id="Phobius"/>
    </source>
</evidence>
<dbReference type="EMBL" id="RKLQ01000002">
    <property type="protein sequence ID" value="MBX0304910.1"/>
    <property type="molecule type" value="Genomic_DNA"/>
</dbReference>
<feature type="domain" description="DUF7991" evidence="2">
    <location>
        <begin position="1"/>
        <end position="102"/>
    </location>
</feature>
<organism evidence="3 4">
    <name type="scientific">Haloarcula salinisoli</name>
    <dbReference type="NCBI Taxonomy" id="2487746"/>
    <lineage>
        <taxon>Archaea</taxon>
        <taxon>Methanobacteriati</taxon>
        <taxon>Methanobacteriota</taxon>
        <taxon>Stenosarchaea group</taxon>
        <taxon>Halobacteria</taxon>
        <taxon>Halobacteriales</taxon>
        <taxon>Haloarculaceae</taxon>
        <taxon>Haloarcula</taxon>
    </lineage>
</organism>
<evidence type="ECO:0000313" key="4">
    <source>
        <dbReference type="Proteomes" id="UP000783863"/>
    </source>
</evidence>
<keyword evidence="1" id="KW-0812">Transmembrane</keyword>
<protein>
    <recommendedName>
        <fullName evidence="2">DUF7991 domain-containing protein</fullName>
    </recommendedName>
</protein>
<keyword evidence="1" id="KW-0472">Membrane</keyword>
<evidence type="ECO:0000313" key="3">
    <source>
        <dbReference type="EMBL" id="MBX0304910.1"/>
    </source>
</evidence>
<keyword evidence="4" id="KW-1185">Reference proteome</keyword>
<sequence length="104" mass="11168">MVSAVAIAGLVVIVLVNSAVTALMTRFFRVRLNTRWGGLLYSLLLCPLALLILGVVLSVPIGSFIDLGTVTFLTLAVMLPLALGMTFDYVWMPSPDEVELPTST</sequence>
<accession>A0A8J7YFF1</accession>
<reference evidence="3" key="1">
    <citation type="submission" date="2021-06" db="EMBL/GenBank/DDBJ databases">
        <title>Halomicroarcula sp. F24A a new haloarchaeum isolated from saline soil.</title>
        <authorList>
            <person name="Duran-Viseras A."/>
            <person name="Sanchez-Porro C."/>
            <person name="Ventosa A."/>
        </authorList>
    </citation>
    <scope>NUCLEOTIDE SEQUENCE</scope>
    <source>
        <strain evidence="3">F24A</strain>
    </source>
</reference>
<proteinExistence type="predicted"/>
<dbReference type="Pfam" id="PF25953">
    <property type="entry name" value="DUF7991"/>
    <property type="match status" value="1"/>
</dbReference>
<dbReference type="Proteomes" id="UP000783863">
    <property type="component" value="Unassembled WGS sequence"/>
</dbReference>
<dbReference type="AlphaFoldDB" id="A0A8J7YFF1"/>
<keyword evidence="1" id="KW-1133">Transmembrane helix</keyword>
<name>A0A8J7YFF1_9EURY</name>
<gene>
    <name evidence="3" type="ORF">EGD98_14660</name>
</gene>
<dbReference type="RefSeq" id="WP_220589106.1">
    <property type="nucleotide sequence ID" value="NZ_RKLQ01000002.1"/>
</dbReference>
<evidence type="ECO:0000259" key="2">
    <source>
        <dbReference type="Pfam" id="PF25953"/>
    </source>
</evidence>
<feature type="transmembrane region" description="Helical" evidence="1">
    <location>
        <begin position="67"/>
        <end position="91"/>
    </location>
</feature>